<proteinExistence type="predicted"/>
<dbReference type="InterPro" id="IPR051199">
    <property type="entry name" value="LPS_LOS_Heptosyltrfase"/>
</dbReference>
<dbReference type="PANTHER" id="PTHR30160">
    <property type="entry name" value="TETRAACYLDISACCHARIDE 4'-KINASE-RELATED"/>
    <property type="match status" value="1"/>
</dbReference>
<evidence type="ECO:0000313" key="4">
    <source>
        <dbReference type="Proteomes" id="UP000178951"/>
    </source>
</evidence>
<keyword evidence="1" id="KW-0328">Glycosyltransferase</keyword>
<organism evidence="3 4">
    <name type="scientific">candidate division WOR-1 bacterium RIFOXYB2_FULL_48_7</name>
    <dbReference type="NCBI Taxonomy" id="1802583"/>
    <lineage>
        <taxon>Bacteria</taxon>
        <taxon>Bacillati</taxon>
        <taxon>Saganbacteria</taxon>
    </lineage>
</organism>
<evidence type="ECO:0000256" key="2">
    <source>
        <dbReference type="ARBA" id="ARBA00022679"/>
    </source>
</evidence>
<dbReference type="STRING" id="1802583.A2311_00505"/>
<name>A0A1F4TTT4_UNCSA</name>
<dbReference type="CDD" id="cd03789">
    <property type="entry name" value="GT9_LPS_heptosyltransferase"/>
    <property type="match status" value="1"/>
</dbReference>
<sequence length="330" mass="36911">MKILIVKLGAIGDVLRTTSILPGLRKKYPDSLIDWLTASSASDLLIENPYLNRVIIWDKHQELDNFYDLVIGLEDDQAVCQFISTLRHKEILGAYYSDKRVIYTPSAWFDMSIISRFGLAEANQLKKANQKSYQQHLAELLGIGISPYVFKLHPDEIKWGKEYVASLGFSSGEKILGVNTGAGLRWPQKSWGIEQTIDLINRVKKELGIPAMILGGDQEAERNQLIAKETGMPKAKPQVLRRFGAVINQCHSLLSSDSLAMHFGIATWKHLTVFFGPTSAAEIELYNLGAKLAPPLPCLVCYKKSCSIHPNCMESLKVETVFEAVKKGYQ</sequence>
<dbReference type="SUPFAM" id="SSF53756">
    <property type="entry name" value="UDP-Glycosyltransferase/glycogen phosphorylase"/>
    <property type="match status" value="1"/>
</dbReference>
<dbReference type="PANTHER" id="PTHR30160:SF1">
    <property type="entry name" value="LIPOPOLYSACCHARIDE 1,2-N-ACETYLGLUCOSAMINETRANSFERASE-RELATED"/>
    <property type="match status" value="1"/>
</dbReference>
<dbReference type="EMBL" id="MEUF01000019">
    <property type="protein sequence ID" value="OGC36081.1"/>
    <property type="molecule type" value="Genomic_DNA"/>
</dbReference>
<comment type="caution">
    <text evidence="3">The sequence shown here is derived from an EMBL/GenBank/DDBJ whole genome shotgun (WGS) entry which is preliminary data.</text>
</comment>
<gene>
    <name evidence="3" type="ORF">A2311_00505</name>
</gene>
<dbReference type="GO" id="GO:0008713">
    <property type="term" value="F:ADP-heptose-lipopolysaccharide heptosyltransferase activity"/>
    <property type="evidence" value="ECO:0007669"/>
    <property type="project" value="TreeGrafter"/>
</dbReference>
<accession>A0A1F4TTT4</accession>
<protein>
    <recommendedName>
        <fullName evidence="5">Heptosyltransferase</fullName>
    </recommendedName>
</protein>
<dbReference type="AlphaFoldDB" id="A0A1F4TTT4"/>
<reference evidence="3 4" key="1">
    <citation type="journal article" date="2016" name="Nat. Commun.">
        <title>Thousands of microbial genomes shed light on interconnected biogeochemical processes in an aquifer system.</title>
        <authorList>
            <person name="Anantharaman K."/>
            <person name="Brown C.T."/>
            <person name="Hug L.A."/>
            <person name="Sharon I."/>
            <person name="Castelle C.J."/>
            <person name="Probst A.J."/>
            <person name="Thomas B.C."/>
            <person name="Singh A."/>
            <person name="Wilkins M.J."/>
            <person name="Karaoz U."/>
            <person name="Brodie E.L."/>
            <person name="Williams K.H."/>
            <person name="Hubbard S.S."/>
            <person name="Banfield J.F."/>
        </authorList>
    </citation>
    <scope>NUCLEOTIDE SEQUENCE [LARGE SCALE GENOMIC DNA]</scope>
</reference>
<keyword evidence="2" id="KW-0808">Transferase</keyword>
<evidence type="ECO:0008006" key="5">
    <source>
        <dbReference type="Google" id="ProtNLM"/>
    </source>
</evidence>
<dbReference type="InterPro" id="IPR002201">
    <property type="entry name" value="Glyco_trans_9"/>
</dbReference>
<dbReference type="Proteomes" id="UP000178951">
    <property type="component" value="Unassembled WGS sequence"/>
</dbReference>
<dbReference type="GO" id="GO:0009244">
    <property type="term" value="P:lipopolysaccharide core region biosynthetic process"/>
    <property type="evidence" value="ECO:0007669"/>
    <property type="project" value="TreeGrafter"/>
</dbReference>
<dbReference type="Gene3D" id="3.40.50.2000">
    <property type="entry name" value="Glycogen Phosphorylase B"/>
    <property type="match status" value="2"/>
</dbReference>
<dbReference type="GO" id="GO:0005829">
    <property type="term" value="C:cytosol"/>
    <property type="evidence" value="ECO:0007669"/>
    <property type="project" value="TreeGrafter"/>
</dbReference>
<evidence type="ECO:0000256" key="1">
    <source>
        <dbReference type="ARBA" id="ARBA00022676"/>
    </source>
</evidence>
<evidence type="ECO:0000313" key="3">
    <source>
        <dbReference type="EMBL" id="OGC36081.1"/>
    </source>
</evidence>